<dbReference type="Pfam" id="PF00188">
    <property type="entry name" value="CAP"/>
    <property type="match status" value="1"/>
</dbReference>
<dbReference type="AlphaFoldDB" id="A0A084AQI7"/>
<dbReference type="PRINTS" id="PR00837">
    <property type="entry name" value="V5TPXLIKE"/>
</dbReference>
<reference evidence="3 4" key="1">
    <citation type="journal article" date="2014" name="BMC Genomics">
        <title>Comparative genome sequencing reveals chemotype-specific gene clusters in the toxigenic black mold Stachybotrys.</title>
        <authorList>
            <person name="Semeiks J."/>
            <person name="Borek D."/>
            <person name="Otwinowski Z."/>
            <person name="Grishin N.V."/>
        </authorList>
    </citation>
    <scope>NUCLEOTIDE SEQUENCE [LARGE SCALE GENOMIC DNA]</scope>
    <source>
        <strain evidence="4">CBS 109288 / IBT 7711</strain>
    </source>
</reference>
<dbReference type="HOGENOM" id="CLU_035730_6_2_1"/>
<proteinExistence type="predicted"/>
<dbReference type="InterPro" id="IPR035940">
    <property type="entry name" value="CAP_sf"/>
</dbReference>
<sequence>MAACLIFLLSFAMQSSLAQEVVTVTVPPAIPSEEPQWTADNLFTSAILNSTNTYRTEHNASDVSWNETLAEFAADYLDDIECDFEHSGGPYGENLAIGYENATASVEAWGNERDEYDFDDGGFEAETGHFTQLVWKNTTDVGCDRRLCGERGWYLVCEYWPRGNVVDQYEDQVEEQEGGGPVLHSTIQASIGVALFCILAVWL</sequence>
<accession>A0A084AQI7</accession>
<dbReference type="Proteomes" id="UP000028045">
    <property type="component" value="Unassembled WGS sequence"/>
</dbReference>
<feature type="signal peptide" evidence="1">
    <location>
        <begin position="1"/>
        <end position="18"/>
    </location>
</feature>
<evidence type="ECO:0000256" key="1">
    <source>
        <dbReference type="SAM" id="SignalP"/>
    </source>
</evidence>
<name>A0A084AQI7_STACB</name>
<dbReference type="PANTHER" id="PTHR10334">
    <property type="entry name" value="CYSTEINE-RICH SECRETORY PROTEIN-RELATED"/>
    <property type="match status" value="1"/>
</dbReference>
<keyword evidence="1" id="KW-0732">Signal</keyword>
<feature type="domain" description="SCP" evidence="2">
    <location>
        <begin position="42"/>
        <end position="167"/>
    </location>
</feature>
<dbReference type="InterPro" id="IPR018244">
    <property type="entry name" value="Allrgn_V5/Tpx1_CS"/>
</dbReference>
<evidence type="ECO:0000313" key="3">
    <source>
        <dbReference type="EMBL" id="KEY67566.1"/>
    </source>
</evidence>
<dbReference type="InterPro" id="IPR014044">
    <property type="entry name" value="CAP_dom"/>
</dbReference>
<keyword evidence="4" id="KW-1185">Reference proteome</keyword>
<feature type="chain" id="PRO_5001771213" description="SCP domain-containing protein" evidence="1">
    <location>
        <begin position="19"/>
        <end position="203"/>
    </location>
</feature>
<dbReference type="GO" id="GO:0005576">
    <property type="term" value="C:extracellular region"/>
    <property type="evidence" value="ECO:0007669"/>
    <property type="project" value="InterPro"/>
</dbReference>
<dbReference type="SMART" id="SM00198">
    <property type="entry name" value="SCP"/>
    <property type="match status" value="1"/>
</dbReference>
<dbReference type="OrthoDB" id="337038at2759"/>
<dbReference type="EMBL" id="KL648610">
    <property type="protein sequence ID" value="KEY67566.1"/>
    <property type="molecule type" value="Genomic_DNA"/>
</dbReference>
<dbReference type="SUPFAM" id="SSF55797">
    <property type="entry name" value="PR-1-like"/>
    <property type="match status" value="1"/>
</dbReference>
<evidence type="ECO:0000313" key="4">
    <source>
        <dbReference type="Proteomes" id="UP000028045"/>
    </source>
</evidence>
<organism evidence="3 4">
    <name type="scientific">Stachybotrys chartarum (strain CBS 109288 / IBT 7711)</name>
    <name type="common">Toxic black mold</name>
    <name type="synonym">Stilbospora chartarum</name>
    <dbReference type="NCBI Taxonomy" id="1280523"/>
    <lineage>
        <taxon>Eukaryota</taxon>
        <taxon>Fungi</taxon>
        <taxon>Dikarya</taxon>
        <taxon>Ascomycota</taxon>
        <taxon>Pezizomycotina</taxon>
        <taxon>Sordariomycetes</taxon>
        <taxon>Hypocreomycetidae</taxon>
        <taxon>Hypocreales</taxon>
        <taxon>Stachybotryaceae</taxon>
        <taxon>Stachybotrys</taxon>
    </lineage>
</organism>
<gene>
    <name evidence="3" type="ORF">S7711_08964</name>
</gene>
<dbReference type="Gene3D" id="3.40.33.10">
    <property type="entry name" value="CAP"/>
    <property type="match status" value="1"/>
</dbReference>
<evidence type="ECO:0000259" key="2">
    <source>
        <dbReference type="SMART" id="SM00198"/>
    </source>
</evidence>
<protein>
    <recommendedName>
        <fullName evidence="2">SCP domain-containing protein</fullName>
    </recommendedName>
</protein>
<dbReference type="PROSITE" id="PS01009">
    <property type="entry name" value="CRISP_1"/>
    <property type="match status" value="1"/>
</dbReference>
<dbReference type="InterPro" id="IPR001283">
    <property type="entry name" value="CRISP-related"/>
</dbReference>